<feature type="domain" description="BIG2" evidence="9">
    <location>
        <begin position="1060"/>
        <end position="1135"/>
    </location>
</feature>
<keyword evidence="5" id="KW-1133">Transmembrane helix</keyword>
<dbReference type="Ensembl" id="ENSCMIT00000029264.1">
    <property type="protein sequence ID" value="ENSCMIP00000028804.1"/>
    <property type="gene ID" value="ENSCMIG00000012285.1"/>
</dbReference>
<accession>A0A4W3IEY0</accession>
<evidence type="ECO:0000256" key="4">
    <source>
        <dbReference type="ARBA" id="ARBA00022729"/>
    </source>
</evidence>
<comment type="subcellular location">
    <subcellularLocation>
        <location evidence="1">Nucleus membrane</location>
        <topology evidence="1">Single-pass membrane protein</topology>
    </subcellularLocation>
</comment>
<dbReference type="Pfam" id="PF24902">
    <property type="entry name" value="Ig_NUP210_9th"/>
    <property type="match status" value="1"/>
</dbReference>
<evidence type="ECO:0000256" key="8">
    <source>
        <dbReference type="ARBA" id="ARBA00023242"/>
    </source>
</evidence>
<evidence type="ECO:0000259" key="9">
    <source>
        <dbReference type="SMART" id="SM00635"/>
    </source>
</evidence>
<organism evidence="10 11">
    <name type="scientific">Callorhinchus milii</name>
    <name type="common">Ghost shark</name>
    <dbReference type="NCBI Taxonomy" id="7868"/>
    <lineage>
        <taxon>Eukaryota</taxon>
        <taxon>Metazoa</taxon>
        <taxon>Chordata</taxon>
        <taxon>Craniata</taxon>
        <taxon>Vertebrata</taxon>
        <taxon>Chondrichthyes</taxon>
        <taxon>Holocephali</taxon>
        <taxon>Chimaeriformes</taxon>
        <taxon>Callorhinchidae</taxon>
        <taxon>Callorhinchus</taxon>
    </lineage>
</organism>
<dbReference type="SMART" id="SM00635">
    <property type="entry name" value="BID_2"/>
    <property type="match status" value="1"/>
</dbReference>
<protein>
    <submittedName>
        <fullName evidence="10">Nucleoporin 210 like</fullName>
    </submittedName>
</protein>
<dbReference type="PANTHER" id="PTHR23019">
    <property type="entry name" value="NUCLEAR PORE MEMBRANE GLYCOPROTEIN GP210-RELATED"/>
    <property type="match status" value="1"/>
</dbReference>
<name>A0A4W3IEY0_CALMI</name>
<dbReference type="InterPro" id="IPR055095">
    <property type="entry name" value="NUP210_Ig_C"/>
</dbReference>
<evidence type="ECO:0000313" key="10">
    <source>
        <dbReference type="Ensembl" id="ENSCMIP00000028804.1"/>
    </source>
</evidence>
<evidence type="ECO:0000313" key="11">
    <source>
        <dbReference type="Proteomes" id="UP000314986"/>
    </source>
</evidence>
<dbReference type="InterPro" id="IPR045197">
    <property type="entry name" value="NUP210-like"/>
</dbReference>
<dbReference type="InterPro" id="IPR055094">
    <property type="entry name" value="NUP210_Ig15"/>
</dbReference>
<dbReference type="Pfam" id="PF22969">
    <property type="entry name" value="Ig_NUP210_2nd"/>
    <property type="match status" value="1"/>
</dbReference>
<dbReference type="InterPro" id="IPR003343">
    <property type="entry name" value="Big_2"/>
</dbReference>
<dbReference type="Pfam" id="PF24935">
    <property type="entry name" value="Ig_NUP210_6th"/>
    <property type="match status" value="1"/>
</dbReference>
<keyword evidence="4" id="KW-0732">Signal</keyword>
<comment type="similarity">
    <text evidence="2">Belongs to the NUP210 family.</text>
</comment>
<dbReference type="Pfam" id="PF24991">
    <property type="entry name" value="Ig_NUP210_4th"/>
    <property type="match status" value="1"/>
</dbReference>
<keyword evidence="6" id="KW-0472">Membrane</keyword>
<dbReference type="Pfam" id="PF26181">
    <property type="entry name" value="Ig_NUP210_13th"/>
    <property type="match status" value="1"/>
</dbReference>
<dbReference type="InterPro" id="IPR055099">
    <property type="entry name" value="Ig_NUP210_7th"/>
</dbReference>
<dbReference type="InterPro" id="IPR008964">
    <property type="entry name" value="Invasin/intimin_cell_adhesion"/>
</dbReference>
<dbReference type="InterPro" id="IPR055097">
    <property type="entry name" value="Ig_NUP210_2nd"/>
</dbReference>
<reference evidence="10" key="5">
    <citation type="submission" date="2025-09" db="UniProtKB">
        <authorList>
            <consortium name="Ensembl"/>
        </authorList>
    </citation>
    <scope>IDENTIFICATION</scope>
</reference>
<reference evidence="11" key="2">
    <citation type="journal article" date="2007" name="PLoS Biol.">
        <title>Survey sequencing and comparative analysis of the elephant shark (Callorhinchus milii) genome.</title>
        <authorList>
            <person name="Venkatesh B."/>
            <person name="Kirkness E.F."/>
            <person name="Loh Y.H."/>
            <person name="Halpern A.L."/>
            <person name="Lee A.P."/>
            <person name="Johnson J."/>
            <person name="Dandona N."/>
            <person name="Viswanathan L.D."/>
            <person name="Tay A."/>
            <person name="Venter J.C."/>
            <person name="Strausberg R.L."/>
            <person name="Brenner S."/>
        </authorList>
    </citation>
    <scope>NUCLEOTIDE SEQUENCE [LARGE SCALE GENOMIC DNA]</scope>
</reference>
<evidence type="ECO:0000256" key="2">
    <source>
        <dbReference type="ARBA" id="ARBA00007313"/>
    </source>
</evidence>
<dbReference type="Pfam" id="PF02368">
    <property type="entry name" value="Big_2"/>
    <property type="match status" value="1"/>
</dbReference>
<evidence type="ECO:0000256" key="5">
    <source>
        <dbReference type="ARBA" id="ARBA00022989"/>
    </source>
</evidence>
<dbReference type="Pfam" id="PF25354">
    <property type="entry name" value="Ig_NUP210_16th"/>
    <property type="match status" value="1"/>
</dbReference>
<dbReference type="InterPro" id="IPR056898">
    <property type="entry name" value="Ig_NUP210_6th"/>
</dbReference>
<dbReference type="InterPro" id="IPR057586">
    <property type="entry name" value="Ig_NUP210_16th"/>
</dbReference>
<proteinExistence type="inferred from homology"/>
<keyword evidence="11" id="KW-1185">Reference proteome</keyword>
<reference evidence="11" key="1">
    <citation type="journal article" date="2006" name="Science">
        <title>Ancient noncoding elements conserved in the human genome.</title>
        <authorList>
            <person name="Venkatesh B."/>
            <person name="Kirkness E.F."/>
            <person name="Loh Y.H."/>
            <person name="Halpern A.L."/>
            <person name="Lee A.P."/>
            <person name="Johnson J."/>
            <person name="Dandona N."/>
            <person name="Viswanathan L.D."/>
            <person name="Tay A."/>
            <person name="Venter J.C."/>
            <person name="Strausberg R.L."/>
            <person name="Brenner S."/>
        </authorList>
    </citation>
    <scope>NUCLEOTIDE SEQUENCE [LARGE SCALE GENOMIC DNA]</scope>
</reference>
<keyword evidence="3" id="KW-0812">Transmembrane</keyword>
<sequence>CSISQPLRPERLEHSSLNPSLPVFVGVATLDSHASVLCYRYSTRPDVATIEPEYKNGTDCSQAALISARSTQPVRLTSIIIAEETVTGQILRCDTMVDVISQIEILSTTRELYVDDSLLKLTVRALDEEGNTFSSLEGFFFEWSIVKNEESDTLTEILKFSEATYLPPAYIAKMETEGKQGDIILVSGLMTGTSTLKTRLQEAVYKTVPPAMIRLIILENIILSPSYDIYLLVGAFIRYRVTKIVNGKMTEIEMPSDQYKLELQNHVVDPDGEEGNPVAELEPNSCTVTALQKGQASIVLIYRNIHMQTLSHLPNCTIYVVEAAFLGFSVLPGDRWVLEMERKYEITVEVYDKKSNKVYLSDNLRISTTLPELHFSSLDFSKNGSYHYVDILLDGRTVINASLFGYYFSFNYVFFVLQNDTKLDLPVPITGHQDVIIYKPIILKPRILVFPWHPKPRSYRHIIQVTGGSGNFTWSSSNESVAMVTVKGFIATGDNRGFSIIQARDVENPVHFGEMTVYVLRPVSIEFVPSRVEIEIGQVLDLPIMVYGLLETDNMETVPVNNCTLMNIEVEVDKQGVFRTLEGRLEPGDEYCTGIQVQGETQGHTLLTASSGFMQIHFSSSITIAAYHRLRAIDPVSVAVVTLTSSKEMLFEGGPRPWVLEPSRFFADLSGEDWAKTIIKQLRAPLVKKKNQHGFRVICVGLGEQVRGMSNKPSLLNPNPAVEPVQVKFVCAMPTSLTLTPVYKPHQLSLPCPLLQHNKQLVPVSFCRNSVLELTAYDQHRRKFDNFTSLLVNWKSSNNSLASFHVTKPMEMISKDDGSGQRRQHGDALIRHCNGLTIFRSSCSILYIKILCDHAFLLQDAPFLPISTTIDLLLVDDVSIVPGNLTIYNHPEILVSKGGELIYLTEGSGYFFINTTNSEIVNSTYVEIKNYVQPLQPGVVTLKAYDLCLTCVGPARAQIHVSDILDFELDLIHKVEIGKSVLVHVRILDFFKQPLLNRYFRYMDLNLQAASPIIRLEEVCGGGERNYIMKAVALGQTTLVVTVRDKNGRKLSSAPRQIEVFPPFRLIPRTVTLIIGGMMQVMSEGGPQPQSNIYFSISNHSVAKVNDLGQLTALVVGTAKVTGIVQAVDDDTGRVVVFSQDDVTVEVVQLKGIKIHAPVTRLKTGTQMPIYVMGLTSSQTPFSFGNAVPGLTFHWITTKRDVIELVPRHLEVTIISSLQNFAMVIHSIAQGKTGLKVTVKTLNPSAGQFEGNVGSFYDEIQMMVFGKLQLLPLSFPAEEILMSPNTHLKLQTTRDGVAYVTYEVQNCHINNSVIREDGNGILISGPTTGSSTLKVTALEYFGLNQTIVTGLRVTPVAYLRIQSSPALYVAKNEELTALPLGMTLTFTVHFYDLTGDKFHAQNTELYLAINRDDLLLIGPGTRNNSYVAQAANVGLTLLGVWDKKHPGIADYIPIPVQYAIWPNVTTHVVLSDVICFTSPLVDQEGEAGAWHLSTTDILQIDPTSGLVVTRSSGTATVYYDIPGVVRTYREVTLPTFNICGHGSSRSPNCSSAHMKSMEMLKPETNIVCTVQFSNPMLDILTLSVFTVEPAFVADKGQYSCIITIKELSDSVRRDLSTGDTFVSVKASVLGGHYTGQCGRTEISFIPGFYMNELVVILSSREPTANITVFGIYRVLIKLEVGITVLRHKMFIKHTSEYCVLTTNFSLFQQGLGLSNVTVVSTLTGQAVDVFVTVLRNGGGGGAGGKTQHDCLTTALAMTSVPSQTLPFGTPFHIPLCLAPSLASFKAHLKAFLFDCAFSHPPTPTHPGPKLPARVQIPDCPAPWDALST</sequence>
<evidence type="ECO:0000256" key="3">
    <source>
        <dbReference type="ARBA" id="ARBA00022692"/>
    </source>
</evidence>
<dbReference type="Pfam" id="PF22957">
    <property type="entry name" value="NUP210_Ig"/>
    <property type="match status" value="1"/>
</dbReference>
<evidence type="ECO:0000256" key="7">
    <source>
        <dbReference type="ARBA" id="ARBA00023180"/>
    </source>
</evidence>
<dbReference type="STRING" id="7868.ENSCMIP00000028804"/>
<keyword evidence="8" id="KW-0539">Nucleus</keyword>
<dbReference type="PANTHER" id="PTHR23019:SF1">
    <property type="entry name" value="NUCLEAR PORE MEMBRANE GLYCOPROTEIN 210-LIKE"/>
    <property type="match status" value="1"/>
</dbReference>
<dbReference type="Pfam" id="PF22959">
    <property type="entry name" value="Ig_NUP210_15th"/>
    <property type="match status" value="1"/>
</dbReference>
<dbReference type="Pfam" id="PF22963">
    <property type="entry name" value="Ig_NUP210_3rd"/>
    <property type="match status" value="1"/>
</dbReference>
<dbReference type="GO" id="GO:0031965">
    <property type="term" value="C:nuclear membrane"/>
    <property type="evidence" value="ECO:0007669"/>
    <property type="project" value="UniProtKB-SubCell"/>
</dbReference>
<reference evidence="10" key="4">
    <citation type="submission" date="2025-08" db="UniProtKB">
        <authorList>
            <consortium name="Ensembl"/>
        </authorList>
    </citation>
    <scope>IDENTIFICATION</scope>
</reference>
<dbReference type="GO" id="GO:0005643">
    <property type="term" value="C:nuclear pore"/>
    <property type="evidence" value="ECO:0007669"/>
    <property type="project" value="TreeGrafter"/>
</dbReference>
<dbReference type="Pfam" id="PF22967">
    <property type="entry name" value="Ig_NUP210_1st"/>
    <property type="match status" value="1"/>
</dbReference>
<dbReference type="GeneTree" id="ENSGT00390000009491"/>
<dbReference type="Pfam" id="PF26182">
    <property type="entry name" value="Ig_NUP210_5th"/>
    <property type="match status" value="1"/>
</dbReference>
<dbReference type="Proteomes" id="UP000314986">
    <property type="component" value="Unassembled WGS sequence"/>
</dbReference>
<dbReference type="Pfam" id="PF26184">
    <property type="entry name" value="Ig_NUP210_8th"/>
    <property type="match status" value="1"/>
</dbReference>
<dbReference type="InterPro" id="IPR056899">
    <property type="entry name" value="Ig_NUP210_9th"/>
</dbReference>
<dbReference type="OMA" id="GQRFHAT"/>
<keyword evidence="7" id="KW-0325">Glycoprotein</keyword>
<dbReference type="Pfam" id="PF26183">
    <property type="entry name" value="Ig_NUP210_14th"/>
    <property type="match status" value="1"/>
</dbReference>
<dbReference type="SUPFAM" id="SSF49373">
    <property type="entry name" value="Invasin/intimin cell-adhesion fragments"/>
    <property type="match status" value="2"/>
</dbReference>
<evidence type="ECO:0000256" key="1">
    <source>
        <dbReference type="ARBA" id="ARBA00004590"/>
    </source>
</evidence>
<dbReference type="InterPro" id="IPR058779">
    <property type="entry name" value="Ig_NUP210_13th"/>
</dbReference>
<dbReference type="InParanoid" id="A0A4W3IEY0"/>
<dbReference type="InterPro" id="IPR055098">
    <property type="entry name" value="Ig_NUP210_3rd"/>
</dbReference>
<dbReference type="InterPro" id="IPR055096">
    <property type="entry name" value="Ig_NUP210_1st"/>
</dbReference>
<reference evidence="11" key="3">
    <citation type="journal article" date="2014" name="Nature">
        <title>Elephant shark genome provides unique insights into gnathostome evolution.</title>
        <authorList>
            <consortium name="International Elephant Shark Genome Sequencing Consortium"/>
            <person name="Venkatesh B."/>
            <person name="Lee A.P."/>
            <person name="Ravi V."/>
            <person name="Maurya A.K."/>
            <person name="Lian M.M."/>
            <person name="Swann J.B."/>
            <person name="Ohta Y."/>
            <person name="Flajnik M.F."/>
            <person name="Sutoh Y."/>
            <person name="Kasahara M."/>
            <person name="Hoon S."/>
            <person name="Gangu V."/>
            <person name="Roy S.W."/>
            <person name="Irimia M."/>
            <person name="Korzh V."/>
            <person name="Kondrychyn I."/>
            <person name="Lim Z.W."/>
            <person name="Tay B.H."/>
            <person name="Tohari S."/>
            <person name="Kong K.W."/>
            <person name="Ho S."/>
            <person name="Lorente-Galdos B."/>
            <person name="Quilez J."/>
            <person name="Marques-Bonet T."/>
            <person name="Raney B.J."/>
            <person name="Ingham P.W."/>
            <person name="Tay A."/>
            <person name="Hillier L.W."/>
            <person name="Minx P."/>
            <person name="Boehm T."/>
            <person name="Wilson R.K."/>
            <person name="Brenner S."/>
            <person name="Warren W.C."/>
        </authorList>
    </citation>
    <scope>NUCLEOTIDE SEQUENCE [LARGE SCALE GENOMIC DNA]</scope>
</reference>
<dbReference type="Pfam" id="PF22962">
    <property type="entry name" value="Ig_NUP210_7th"/>
    <property type="match status" value="1"/>
</dbReference>
<dbReference type="InterPro" id="IPR056897">
    <property type="entry name" value="Ig_NUP210_4th"/>
</dbReference>
<evidence type="ECO:0000256" key="6">
    <source>
        <dbReference type="ARBA" id="ARBA00023136"/>
    </source>
</evidence>